<dbReference type="PANTHER" id="PTHR23208">
    <property type="entry name" value="LYSOZYME PROTEIN"/>
    <property type="match status" value="1"/>
</dbReference>
<evidence type="ECO:0000256" key="1">
    <source>
        <dbReference type="ARBA" id="ARBA00010646"/>
    </source>
</evidence>
<dbReference type="SUPFAM" id="SSF51445">
    <property type="entry name" value="(Trans)glycosidases"/>
    <property type="match status" value="1"/>
</dbReference>
<evidence type="ECO:0000313" key="5">
    <source>
        <dbReference type="EMBL" id="CAD8913040.1"/>
    </source>
</evidence>
<protein>
    <recommendedName>
        <fullName evidence="4">Peptidase C39-like domain-containing protein</fullName>
    </recommendedName>
</protein>
<feature type="chain" id="PRO_5030732831" description="Peptidase C39-like domain-containing protein" evidence="3">
    <location>
        <begin position="23"/>
        <end position="418"/>
    </location>
</feature>
<dbReference type="CDD" id="cd06416">
    <property type="entry name" value="GH25_Lys1-like"/>
    <property type="match status" value="1"/>
</dbReference>
<accession>A0A7S1G6Z6</accession>
<dbReference type="GO" id="GO:0009253">
    <property type="term" value="P:peptidoglycan catabolic process"/>
    <property type="evidence" value="ECO:0007669"/>
    <property type="project" value="InterPro"/>
</dbReference>
<organism evidence="5">
    <name type="scientific">Bicosoecida sp. CB-2014</name>
    <dbReference type="NCBI Taxonomy" id="1486930"/>
    <lineage>
        <taxon>Eukaryota</taxon>
        <taxon>Sar</taxon>
        <taxon>Stramenopiles</taxon>
        <taxon>Bigyra</taxon>
        <taxon>Opalozoa</taxon>
        <taxon>Bicosoecida</taxon>
    </lineage>
</organism>
<dbReference type="InterPro" id="IPR002053">
    <property type="entry name" value="Glyco_hydro_25"/>
</dbReference>
<dbReference type="InterPro" id="IPR051595">
    <property type="entry name" value="GH25_Enzymes"/>
</dbReference>
<dbReference type="EMBL" id="HBFS01009112">
    <property type="protein sequence ID" value="CAD8913040.1"/>
    <property type="molecule type" value="Transcribed_RNA"/>
</dbReference>
<feature type="domain" description="Peptidase C39-like" evidence="4">
    <location>
        <begin position="34"/>
        <end position="164"/>
    </location>
</feature>
<dbReference type="GO" id="GO:0016998">
    <property type="term" value="P:cell wall macromolecule catabolic process"/>
    <property type="evidence" value="ECO:0007669"/>
    <property type="project" value="InterPro"/>
</dbReference>
<reference evidence="5" key="1">
    <citation type="submission" date="2021-01" db="EMBL/GenBank/DDBJ databases">
        <authorList>
            <person name="Corre E."/>
            <person name="Pelletier E."/>
            <person name="Niang G."/>
            <person name="Scheremetjew M."/>
            <person name="Finn R."/>
            <person name="Kale V."/>
            <person name="Holt S."/>
            <person name="Cochrane G."/>
            <person name="Meng A."/>
            <person name="Brown T."/>
            <person name="Cohen L."/>
        </authorList>
    </citation>
    <scope>NUCLEOTIDE SEQUENCE</scope>
    <source>
        <strain evidence="5">Ms1</strain>
    </source>
</reference>
<feature type="signal peptide" evidence="3">
    <location>
        <begin position="1"/>
        <end position="22"/>
    </location>
</feature>
<dbReference type="PANTHER" id="PTHR23208:SF36">
    <property type="entry name" value="LYSOZYME-RELATED"/>
    <property type="match status" value="1"/>
</dbReference>
<dbReference type="AlphaFoldDB" id="A0A7S1G6Z6"/>
<keyword evidence="2 3" id="KW-0732">Signal</keyword>
<gene>
    <name evidence="5" type="ORF">BSP0115_LOCUS6292</name>
</gene>
<sequence length="418" mass="43948">MAMVRAATVAAAIALAAAVAAASPVKPCGDWVLYKQCGESWSGHALGTSSNTICSAGCAMSSVAMSLATYHEKVGGQRPTPGTLNAWLTDNGGYDDGDLIIWNSVASQGKLHMASDSASMSPADIKAATHRCEPVIANVRDGSHWVLITGYDSDDASTFYVNDPGFDQSSYDHSGMSHFVVYSNATATTQSGTAAGGDVDVDAAAQASPALIAEAAMVGSPDGGHYGVDVSTPTSESEFACMKKDHDVSFAVARCYTENGDIDSAAVGTGKAAAAAGVSFSVYHFPCQHQDAAAQVRTSLDHLKANGISFTHYWLDIERSDWPSNTTRNAEFIMAMADAVTAAGHTVGVYTSVYSWTPITSDTHELAALPLWYPHYENTPEPNFNDFSAFGGWSSPYAKQYKGTSPLCGASVDVNWRP</sequence>
<evidence type="ECO:0000259" key="4">
    <source>
        <dbReference type="Pfam" id="PF13529"/>
    </source>
</evidence>
<evidence type="ECO:0000256" key="2">
    <source>
        <dbReference type="ARBA" id="ARBA00022729"/>
    </source>
</evidence>
<comment type="similarity">
    <text evidence="1">Belongs to the glycosyl hydrolase 25 family.</text>
</comment>
<dbReference type="Pfam" id="PF01183">
    <property type="entry name" value="Glyco_hydro_25"/>
    <property type="match status" value="1"/>
</dbReference>
<dbReference type="Gene3D" id="3.20.20.80">
    <property type="entry name" value="Glycosidases"/>
    <property type="match status" value="1"/>
</dbReference>
<dbReference type="Pfam" id="PF13529">
    <property type="entry name" value="Peptidase_C39_2"/>
    <property type="match status" value="1"/>
</dbReference>
<dbReference type="GO" id="GO:0003796">
    <property type="term" value="F:lysozyme activity"/>
    <property type="evidence" value="ECO:0007669"/>
    <property type="project" value="InterPro"/>
</dbReference>
<proteinExistence type="inferred from homology"/>
<dbReference type="InterPro" id="IPR017853">
    <property type="entry name" value="GH"/>
</dbReference>
<dbReference type="InterPro" id="IPR039564">
    <property type="entry name" value="Peptidase_C39-like"/>
</dbReference>
<dbReference type="PROSITE" id="PS51904">
    <property type="entry name" value="GLYCOSYL_HYDROL_F25_2"/>
    <property type="match status" value="1"/>
</dbReference>
<name>A0A7S1G6Z6_9STRA</name>
<dbReference type="GO" id="GO:0007165">
    <property type="term" value="P:signal transduction"/>
    <property type="evidence" value="ECO:0007669"/>
    <property type="project" value="TreeGrafter"/>
</dbReference>
<evidence type="ECO:0000256" key="3">
    <source>
        <dbReference type="SAM" id="SignalP"/>
    </source>
</evidence>